<reference evidence="5" key="1">
    <citation type="journal article" date="2024" name="Antonie Van Leeuwenhoek">
        <title>Bradyrhizobium ontarionense sp. nov., a novel bacterial symbiont isolated from Aeschynomene indica (Indian jointvetch), harbours photosynthesis, nitrogen fixation and nitrous oxide (N2O) reductase genes.</title>
        <authorList>
            <person name="Bromfield E.S.P."/>
            <person name="Cloutier S."/>
        </authorList>
    </citation>
    <scope>NUCLEOTIDE SEQUENCE</scope>
    <source>
        <strain evidence="5">A19</strain>
    </source>
</reference>
<dbReference type="Gene3D" id="1.20.120.530">
    <property type="entry name" value="GntR ligand-binding domain-like"/>
    <property type="match status" value="1"/>
</dbReference>
<protein>
    <submittedName>
        <fullName evidence="5">GntR family transcriptional regulator</fullName>
    </submittedName>
</protein>
<evidence type="ECO:0000256" key="2">
    <source>
        <dbReference type="ARBA" id="ARBA00023125"/>
    </source>
</evidence>
<keyword evidence="1" id="KW-0805">Transcription regulation</keyword>
<evidence type="ECO:0000313" key="6">
    <source>
        <dbReference type="Proteomes" id="UP001431010"/>
    </source>
</evidence>
<keyword evidence="6" id="KW-1185">Reference proteome</keyword>
<organism evidence="5 6">
    <name type="scientific">Bradyrhizobium ontarionense</name>
    <dbReference type="NCBI Taxonomy" id="2898149"/>
    <lineage>
        <taxon>Bacteria</taxon>
        <taxon>Pseudomonadati</taxon>
        <taxon>Pseudomonadota</taxon>
        <taxon>Alphaproteobacteria</taxon>
        <taxon>Hyphomicrobiales</taxon>
        <taxon>Nitrobacteraceae</taxon>
        <taxon>Bradyrhizobium</taxon>
    </lineage>
</organism>
<dbReference type="SMART" id="SM00895">
    <property type="entry name" value="FCD"/>
    <property type="match status" value="1"/>
</dbReference>
<dbReference type="InterPro" id="IPR000524">
    <property type="entry name" value="Tscrpt_reg_HTH_GntR"/>
</dbReference>
<dbReference type="Pfam" id="PF07729">
    <property type="entry name" value="FCD"/>
    <property type="match status" value="1"/>
</dbReference>
<dbReference type="PROSITE" id="PS50949">
    <property type="entry name" value="HTH_GNTR"/>
    <property type="match status" value="1"/>
</dbReference>
<dbReference type="SUPFAM" id="SSF48008">
    <property type="entry name" value="GntR ligand-binding domain-like"/>
    <property type="match status" value="1"/>
</dbReference>
<dbReference type="EMBL" id="CP088156">
    <property type="protein sequence ID" value="UFZ04462.1"/>
    <property type="molecule type" value="Genomic_DNA"/>
</dbReference>
<dbReference type="Pfam" id="PF00392">
    <property type="entry name" value="GntR"/>
    <property type="match status" value="1"/>
</dbReference>
<dbReference type="Proteomes" id="UP001431010">
    <property type="component" value="Chromosome"/>
</dbReference>
<dbReference type="CDD" id="cd07377">
    <property type="entry name" value="WHTH_GntR"/>
    <property type="match status" value="1"/>
</dbReference>
<gene>
    <name evidence="5" type="ORF">LQG66_35650</name>
</gene>
<dbReference type="InterPro" id="IPR011711">
    <property type="entry name" value="GntR_C"/>
</dbReference>
<keyword evidence="3" id="KW-0804">Transcription</keyword>
<dbReference type="Gene3D" id="1.10.10.10">
    <property type="entry name" value="Winged helix-like DNA-binding domain superfamily/Winged helix DNA-binding domain"/>
    <property type="match status" value="1"/>
</dbReference>
<evidence type="ECO:0000259" key="4">
    <source>
        <dbReference type="PROSITE" id="PS50949"/>
    </source>
</evidence>
<sequence length="244" mass="27627">MDAVVEAEGQGPSTQASHVYDRLREDLLSGRLAPSRKLQMRFLTEAYQTGQTPLREALNRLTADGLVEVREQRGFYVKDISRAELAELTKTRCWVEALALRESMAAATPQWEEQLVLAQHRLSRAPRSLSATTFEDNPEWEKLHRIYHRVLISNCGSQSLIAFCGQLADQLYRYRRLSMRKAFPSRAVGEEHAAIVTAVLNADVEHAVQLLTAQYQRTADVILQDETIFPELRNARGAHRDAKG</sequence>
<feature type="domain" description="HTH gntR-type" evidence="4">
    <location>
        <begin position="13"/>
        <end position="80"/>
    </location>
</feature>
<accession>A0ABY3RCG6</accession>
<evidence type="ECO:0000256" key="3">
    <source>
        <dbReference type="ARBA" id="ARBA00023163"/>
    </source>
</evidence>
<dbReference type="InterPro" id="IPR036390">
    <property type="entry name" value="WH_DNA-bd_sf"/>
</dbReference>
<dbReference type="SMART" id="SM00345">
    <property type="entry name" value="HTH_GNTR"/>
    <property type="match status" value="1"/>
</dbReference>
<dbReference type="InterPro" id="IPR008920">
    <property type="entry name" value="TF_FadR/GntR_C"/>
</dbReference>
<dbReference type="PANTHER" id="PTHR43537:SF20">
    <property type="entry name" value="HTH-TYPE TRANSCRIPTIONAL REPRESSOR GLAR"/>
    <property type="match status" value="1"/>
</dbReference>
<dbReference type="PANTHER" id="PTHR43537">
    <property type="entry name" value="TRANSCRIPTIONAL REGULATOR, GNTR FAMILY"/>
    <property type="match status" value="1"/>
</dbReference>
<dbReference type="InterPro" id="IPR036388">
    <property type="entry name" value="WH-like_DNA-bd_sf"/>
</dbReference>
<dbReference type="SUPFAM" id="SSF46785">
    <property type="entry name" value="Winged helix' DNA-binding domain"/>
    <property type="match status" value="1"/>
</dbReference>
<proteinExistence type="predicted"/>
<evidence type="ECO:0000313" key="5">
    <source>
        <dbReference type="EMBL" id="UFZ04462.1"/>
    </source>
</evidence>
<keyword evidence="2" id="KW-0238">DNA-binding</keyword>
<dbReference type="RefSeq" id="WP_231320887.1">
    <property type="nucleotide sequence ID" value="NZ_CP088156.1"/>
</dbReference>
<name>A0ABY3RCG6_9BRAD</name>
<evidence type="ECO:0000256" key="1">
    <source>
        <dbReference type="ARBA" id="ARBA00023015"/>
    </source>
</evidence>